<keyword evidence="3" id="KW-1185">Reference proteome</keyword>
<evidence type="ECO:0000313" key="3">
    <source>
        <dbReference type="Proteomes" id="UP000830167"/>
    </source>
</evidence>
<organism evidence="2 3">
    <name type="scientific">Fodinisporobacter ferrooxydans</name>
    <dbReference type="NCBI Taxonomy" id="2901836"/>
    <lineage>
        <taxon>Bacteria</taxon>
        <taxon>Bacillati</taxon>
        <taxon>Bacillota</taxon>
        <taxon>Bacilli</taxon>
        <taxon>Bacillales</taxon>
        <taxon>Alicyclobacillaceae</taxon>
        <taxon>Fodinisporobacter</taxon>
    </lineage>
</organism>
<feature type="transmembrane region" description="Helical" evidence="1">
    <location>
        <begin position="49"/>
        <end position="72"/>
    </location>
</feature>
<protein>
    <submittedName>
        <fullName evidence="2">DUF502 domain-containing protein</fullName>
    </submittedName>
</protein>
<dbReference type="RefSeq" id="WP_347436937.1">
    <property type="nucleotide sequence ID" value="NZ_CP089291.1"/>
</dbReference>
<dbReference type="EMBL" id="CP089291">
    <property type="protein sequence ID" value="UOF90245.1"/>
    <property type="molecule type" value="Genomic_DNA"/>
</dbReference>
<proteinExistence type="predicted"/>
<keyword evidence="1" id="KW-1133">Transmembrane helix</keyword>
<keyword evidence="1" id="KW-0812">Transmembrane</keyword>
<evidence type="ECO:0000256" key="1">
    <source>
        <dbReference type="SAM" id="Phobius"/>
    </source>
</evidence>
<dbReference type="PANTHER" id="PTHR31876">
    <property type="entry name" value="COV-LIKE PROTEIN 1"/>
    <property type="match status" value="1"/>
</dbReference>
<reference evidence="2" key="1">
    <citation type="submission" date="2021-12" db="EMBL/GenBank/DDBJ databases">
        <title>Alicyclobacillaceae gen. nov., sp. nov., isolated from chalcocite enrichment system.</title>
        <authorList>
            <person name="Jiang Z."/>
        </authorList>
    </citation>
    <scope>NUCLEOTIDE SEQUENCE</scope>
    <source>
        <strain evidence="2">MYW30-H2</strain>
    </source>
</reference>
<sequence length="205" mass="23226">MRRLLKYFLNGIITVVPVCTVIYVVVQLFNFLDSILGRWIRKEIHGEYLPGLGLLVTVFLVTVIGWLATAWFTHRIFEYMDTIMNRIPFVKSLYSMIKDTIQSLVGEKRSFSKVVLVKLPGSDMQAVGFVTTEQLSFLGERYCDSIAVYLPQSFQLAGFTIIVPKESVEVLDIHVEDALKFVIAAGVTNAHPFHHSVDRRSDEPG</sequence>
<dbReference type="InterPro" id="IPR007462">
    <property type="entry name" value="COV1-like"/>
</dbReference>
<gene>
    <name evidence="2" type="ORF">LSG31_20680</name>
</gene>
<evidence type="ECO:0000313" key="2">
    <source>
        <dbReference type="EMBL" id="UOF90245.1"/>
    </source>
</evidence>
<accession>A0ABY4CIG1</accession>
<keyword evidence="1" id="KW-0472">Membrane</keyword>
<name>A0ABY4CIG1_9BACL</name>
<dbReference type="Pfam" id="PF04367">
    <property type="entry name" value="DUF502"/>
    <property type="match status" value="1"/>
</dbReference>
<dbReference type="PANTHER" id="PTHR31876:SF26">
    <property type="entry name" value="PROTEIN LIKE COV 2"/>
    <property type="match status" value="1"/>
</dbReference>
<dbReference type="Proteomes" id="UP000830167">
    <property type="component" value="Chromosome"/>
</dbReference>
<feature type="transmembrane region" description="Helical" evidence="1">
    <location>
        <begin position="7"/>
        <end position="29"/>
    </location>
</feature>